<dbReference type="RefSeq" id="WP_111276807.1">
    <property type="nucleotide sequence ID" value="NZ_QFYS01000006.1"/>
</dbReference>
<keyword evidence="6" id="KW-0963">Cytoplasm</keyword>
<evidence type="ECO:0000256" key="3">
    <source>
        <dbReference type="ARBA" id="ARBA00022741"/>
    </source>
</evidence>
<keyword evidence="1 6" id="KW-0436">Ligase</keyword>
<evidence type="ECO:0000256" key="5">
    <source>
        <dbReference type="ARBA" id="ARBA00048539"/>
    </source>
</evidence>
<sequence length="399" mass="41774">MRGLEAAVRAVLDRRLRRSGPPLAVALSGGGDSLALTLMADAWAHAQGRELVILTVDHGLRPESVTWTERCAGLAARLGRRFEAAVWTGEKPTTGLPAAARSARHRLLAEATRRAGAKVLLMGHTADDVSEAAAMRAAGSTTPSPREWSPSPAWPEGRGIFVLRPLLGVSRADLRSWLEARGETWIEDPANDDPRFARSRARAAGAPWVEPVDEEPPLALAALASEAGGVISLPRSALAAASEPEVTRLVSLATVCAGGGSHLPAASRVARLAAALRDGDPVVATLAGARVEADSAEFRVFREAGEARRGGLADGIRPCVWDGRFELHGDGPVRRLAGAARRLSPTERASLRGLPPAARGALPISMDDGAARLLAAAETPSLVGARLRAAAGLIQREPD</sequence>
<dbReference type="OrthoDB" id="9807403at2"/>
<evidence type="ECO:0000256" key="4">
    <source>
        <dbReference type="ARBA" id="ARBA00022840"/>
    </source>
</evidence>
<comment type="catalytic activity">
    <reaction evidence="5 6">
        <text>cytidine(34) in tRNA(Ile2) + L-lysine + ATP = lysidine(34) in tRNA(Ile2) + AMP + diphosphate + H(+)</text>
        <dbReference type="Rhea" id="RHEA:43744"/>
        <dbReference type="Rhea" id="RHEA-COMP:10625"/>
        <dbReference type="Rhea" id="RHEA-COMP:10670"/>
        <dbReference type="ChEBI" id="CHEBI:15378"/>
        <dbReference type="ChEBI" id="CHEBI:30616"/>
        <dbReference type="ChEBI" id="CHEBI:32551"/>
        <dbReference type="ChEBI" id="CHEBI:33019"/>
        <dbReference type="ChEBI" id="CHEBI:82748"/>
        <dbReference type="ChEBI" id="CHEBI:83665"/>
        <dbReference type="ChEBI" id="CHEBI:456215"/>
        <dbReference type="EC" id="6.3.4.19"/>
    </reaction>
</comment>
<dbReference type="GO" id="GO:0005737">
    <property type="term" value="C:cytoplasm"/>
    <property type="evidence" value="ECO:0007669"/>
    <property type="project" value="UniProtKB-SubCell"/>
</dbReference>
<evidence type="ECO:0000256" key="6">
    <source>
        <dbReference type="HAMAP-Rule" id="MF_01161"/>
    </source>
</evidence>
<protein>
    <recommendedName>
        <fullName evidence="6">tRNA(Ile)-lysidine synthase</fullName>
        <ecNumber evidence="6">6.3.4.19</ecNumber>
    </recommendedName>
    <alternativeName>
        <fullName evidence="6">tRNA(Ile)-2-lysyl-cytidine synthase</fullName>
    </alternativeName>
    <alternativeName>
        <fullName evidence="6">tRNA(Ile)-lysidine synthetase</fullName>
    </alternativeName>
</protein>
<dbReference type="InterPro" id="IPR011063">
    <property type="entry name" value="TilS/TtcA_N"/>
</dbReference>
<evidence type="ECO:0000256" key="1">
    <source>
        <dbReference type="ARBA" id="ARBA00022598"/>
    </source>
</evidence>
<dbReference type="GO" id="GO:0005524">
    <property type="term" value="F:ATP binding"/>
    <property type="evidence" value="ECO:0007669"/>
    <property type="project" value="UniProtKB-UniRule"/>
</dbReference>
<dbReference type="AlphaFoldDB" id="A0A328BAD9"/>
<reference evidence="8 9" key="1">
    <citation type="submission" date="2018-05" db="EMBL/GenBank/DDBJ databases">
        <authorList>
            <person name="Lanie J.A."/>
            <person name="Ng W.-L."/>
            <person name="Kazmierczak K.M."/>
            <person name="Andrzejewski T.M."/>
            <person name="Davidsen T.M."/>
            <person name="Wayne K.J."/>
            <person name="Tettelin H."/>
            <person name="Glass J.I."/>
            <person name="Rusch D."/>
            <person name="Podicherti R."/>
            <person name="Tsui H.-C.T."/>
            <person name="Winkler M.E."/>
        </authorList>
    </citation>
    <scope>NUCLEOTIDE SEQUENCE [LARGE SCALE GENOMIC DNA]</scope>
    <source>
        <strain evidence="8 9">BUT-10</strain>
    </source>
</reference>
<comment type="subcellular location">
    <subcellularLocation>
        <location evidence="6">Cytoplasm</location>
    </subcellularLocation>
</comment>
<dbReference type="InterPro" id="IPR012795">
    <property type="entry name" value="tRNA_Ile_lys_synt_N"/>
</dbReference>
<evidence type="ECO:0000313" key="8">
    <source>
        <dbReference type="EMBL" id="RAK64420.1"/>
    </source>
</evidence>
<dbReference type="InterPro" id="IPR012094">
    <property type="entry name" value="tRNA_Ile_lys_synt"/>
</dbReference>
<proteinExistence type="inferred from homology"/>
<comment type="similarity">
    <text evidence="6">Belongs to the tRNA(Ile)-lysidine synthase family.</text>
</comment>
<accession>A0A328BAD9</accession>
<comment type="caution">
    <text evidence="8">The sequence shown here is derived from an EMBL/GenBank/DDBJ whole genome shotgun (WGS) entry which is preliminary data.</text>
</comment>
<dbReference type="EC" id="6.3.4.19" evidence="6"/>
<feature type="binding site" evidence="6">
    <location>
        <begin position="28"/>
        <end position="33"/>
    </location>
    <ligand>
        <name>ATP</name>
        <dbReference type="ChEBI" id="CHEBI:30616"/>
    </ligand>
</feature>
<name>A0A328BAD9_9CAUL</name>
<keyword evidence="3 6" id="KW-0547">Nucleotide-binding</keyword>
<dbReference type="Gene3D" id="3.40.50.620">
    <property type="entry name" value="HUPs"/>
    <property type="match status" value="1"/>
</dbReference>
<keyword evidence="9" id="KW-1185">Reference proteome</keyword>
<dbReference type="Pfam" id="PF01171">
    <property type="entry name" value="ATP_bind_3"/>
    <property type="match status" value="1"/>
</dbReference>
<dbReference type="PANTHER" id="PTHR43033">
    <property type="entry name" value="TRNA(ILE)-LYSIDINE SYNTHASE-RELATED"/>
    <property type="match status" value="1"/>
</dbReference>
<dbReference type="NCBIfam" id="TIGR02432">
    <property type="entry name" value="lysidine_TilS_N"/>
    <property type="match status" value="1"/>
</dbReference>
<dbReference type="EMBL" id="QFYS01000006">
    <property type="protein sequence ID" value="RAK64420.1"/>
    <property type="molecule type" value="Genomic_DNA"/>
</dbReference>
<comment type="domain">
    <text evidence="6">The N-terminal region contains the highly conserved SGGXDS motif, predicted to be a P-loop motif involved in ATP binding.</text>
</comment>
<evidence type="ECO:0000256" key="2">
    <source>
        <dbReference type="ARBA" id="ARBA00022694"/>
    </source>
</evidence>
<dbReference type="HAMAP" id="MF_01161">
    <property type="entry name" value="tRNA_Ile_lys_synt"/>
    <property type="match status" value="1"/>
</dbReference>
<evidence type="ECO:0000313" key="9">
    <source>
        <dbReference type="Proteomes" id="UP000249524"/>
    </source>
</evidence>
<gene>
    <name evidence="6 8" type="primary">tilS</name>
    <name evidence="8" type="ORF">DJ019_14775</name>
</gene>
<dbReference type="CDD" id="cd01992">
    <property type="entry name" value="TilS_N"/>
    <property type="match status" value="1"/>
</dbReference>
<evidence type="ECO:0000259" key="7">
    <source>
        <dbReference type="Pfam" id="PF01171"/>
    </source>
</evidence>
<dbReference type="InterPro" id="IPR014729">
    <property type="entry name" value="Rossmann-like_a/b/a_fold"/>
</dbReference>
<dbReference type="PANTHER" id="PTHR43033:SF1">
    <property type="entry name" value="TRNA(ILE)-LYSIDINE SYNTHASE-RELATED"/>
    <property type="match status" value="1"/>
</dbReference>
<dbReference type="Proteomes" id="UP000249524">
    <property type="component" value="Unassembled WGS sequence"/>
</dbReference>
<dbReference type="GO" id="GO:0006400">
    <property type="term" value="P:tRNA modification"/>
    <property type="evidence" value="ECO:0007669"/>
    <property type="project" value="UniProtKB-UniRule"/>
</dbReference>
<dbReference type="SUPFAM" id="SSF52402">
    <property type="entry name" value="Adenine nucleotide alpha hydrolases-like"/>
    <property type="match status" value="1"/>
</dbReference>
<comment type="function">
    <text evidence="6">Ligates lysine onto the cytidine present at position 34 of the AUA codon-specific tRNA(Ile) that contains the anticodon CAU, in an ATP-dependent manner. Cytidine is converted to lysidine, thus changing the amino acid specificity of the tRNA from methionine to isoleucine.</text>
</comment>
<organism evidence="8 9">
    <name type="scientific">Phenylobacterium kunshanense</name>
    <dbReference type="NCBI Taxonomy" id="1445034"/>
    <lineage>
        <taxon>Bacteria</taxon>
        <taxon>Pseudomonadati</taxon>
        <taxon>Pseudomonadota</taxon>
        <taxon>Alphaproteobacteria</taxon>
        <taxon>Caulobacterales</taxon>
        <taxon>Caulobacteraceae</taxon>
        <taxon>Phenylobacterium</taxon>
    </lineage>
</organism>
<keyword evidence="2 6" id="KW-0819">tRNA processing</keyword>
<dbReference type="GO" id="GO:0032267">
    <property type="term" value="F:tRNA(Ile)-lysidine synthase activity"/>
    <property type="evidence" value="ECO:0007669"/>
    <property type="project" value="UniProtKB-EC"/>
</dbReference>
<keyword evidence="4 6" id="KW-0067">ATP-binding</keyword>
<feature type="domain" description="tRNA(Ile)-lysidine/2-thiocytidine synthase N-terminal" evidence="7">
    <location>
        <begin position="24"/>
        <end position="203"/>
    </location>
</feature>